<evidence type="ECO:0000256" key="1">
    <source>
        <dbReference type="SAM" id="Phobius"/>
    </source>
</evidence>
<feature type="transmembrane region" description="Helical" evidence="1">
    <location>
        <begin position="77"/>
        <end position="103"/>
    </location>
</feature>
<gene>
    <name evidence="2" type="ORF">VAMP_27n198</name>
</gene>
<reference evidence="2 3" key="1">
    <citation type="journal article" date="2021" name="Nat. Commun.">
        <title>Reductive evolution and unique predatory mode in the CPR bacterium Vampirococcus lugosii.</title>
        <authorList>
            <person name="Moreira D."/>
            <person name="Zivanovic Y."/>
            <person name="Lopez-Archilla A.I."/>
            <person name="Iniesto M."/>
            <person name="Lopez-Garcia P."/>
        </authorList>
    </citation>
    <scope>NUCLEOTIDE SEQUENCE [LARGE SCALE GENOMIC DNA]</scope>
    <source>
        <strain evidence="2">Chiprana</strain>
    </source>
</reference>
<feature type="transmembrane region" description="Helical" evidence="1">
    <location>
        <begin position="47"/>
        <end position="65"/>
    </location>
</feature>
<name>A0ABS5QKQ5_9BACT</name>
<dbReference type="EMBL" id="JAEDAM010000017">
    <property type="protein sequence ID" value="MBS8121817.1"/>
    <property type="molecule type" value="Genomic_DNA"/>
</dbReference>
<keyword evidence="3" id="KW-1185">Reference proteome</keyword>
<sequence length="144" mass="16505">MLEIPLILVTLLINGLIYFFYNIILIKNKHLITFNIKLSYKSTIIDLLLINLLSIILLPILNILLNDLQLSGGIGEILITTLLSALITTLLVASIIYIILIKYRCKDTIDKETKMLYYKLSIKIWSYSILSFFALIIFLSLIIN</sequence>
<comment type="caution">
    <text evidence="2">The sequence shown here is derived from an EMBL/GenBank/DDBJ whole genome shotgun (WGS) entry which is preliminary data.</text>
</comment>
<evidence type="ECO:0000313" key="2">
    <source>
        <dbReference type="EMBL" id="MBS8121817.1"/>
    </source>
</evidence>
<feature type="transmembrane region" description="Helical" evidence="1">
    <location>
        <begin position="6"/>
        <end position="26"/>
    </location>
</feature>
<keyword evidence="1" id="KW-0472">Membrane</keyword>
<dbReference type="Proteomes" id="UP000680365">
    <property type="component" value="Unassembled WGS sequence"/>
</dbReference>
<feature type="transmembrane region" description="Helical" evidence="1">
    <location>
        <begin position="124"/>
        <end position="143"/>
    </location>
</feature>
<organism evidence="2 3">
    <name type="scientific">Candidatus Vampirococcus lugosii</name>
    <dbReference type="NCBI Taxonomy" id="2789015"/>
    <lineage>
        <taxon>Bacteria</taxon>
        <taxon>Candidatus Absconditibacteriota</taxon>
        <taxon>Vampirococcus</taxon>
    </lineage>
</organism>
<proteinExistence type="predicted"/>
<accession>A0ABS5QKQ5</accession>
<keyword evidence="1" id="KW-1133">Transmembrane helix</keyword>
<evidence type="ECO:0000313" key="3">
    <source>
        <dbReference type="Proteomes" id="UP000680365"/>
    </source>
</evidence>
<keyword evidence="1" id="KW-0812">Transmembrane</keyword>
<protein>
    <submittedName>
        <fullName evidence="2">Uncharacterized protein</fullName>
    </submittedName>
</protein>